<gene>
    <name evidence="8" type="ORF">CHRIB12_LOCUS3925</name>
</gene>
<evidence type="ECO:0000256" key="5">
    <source>
        <dbReference type="ARBA" id="ARBA00023242"/>
    </source>
</evidence>
<dbReference type="GO" id="GO:0005634">
    <property type="term" value="C:nucleus"/>
    <property type="evidence" value="ECO:0007669"/>
    <property type="project" value="UniProtKB-SubCell"/>
</dbReference>
<keyword evidence="2" id="KW-0479">Metal-binding</keyword>
<dbReference type="GO" id="GO:0046983">
    <property type="term" value="F:protein dimerization activity"/>
    <property type="evidence" value="ECO:0007669"/>
    <property type="project" value="InterPro"/>
</dbReference>
<evidence type="ECO:0000313" key="9">
    <source>
        <dbReference type="Proteomes" id="UP000684084"/>
    </source>
</evidence>
<dbReference type="GO" id="GO:0008270">
    <property type="term" value="F:zinc ion binding"/>
    <property type="evidence" value="ECO:0007669"/>
    <property type="project" value="UniProtKB-KW"/>
</dbReference>
<keyword evidence="3" id="KW-0863">Zinc-finger</keyword>
<dbReference type="PANTHER" id="PTHR46481:SF10">
    <property type="entry name" value="ZINC FINGER BED DOMAIN-CONTAINING PROTEIN 39"/>
    <property type="match status" value="1"/>
</dbReference>
<dbReference type="PANTHER" id="PTHR46481">
    <property type="entry name" value="ZINC FINGER BED DOMAIN-CONTAINING PROTEIN 4"/>
    <property type="match status" value="1"/>
</dbReference>
<organism evidence="8 9">
    <name type="scientific">Rhizophagus irregularis</name>
    <dbReference type="NCBI Taxonomy" id="588596"/>
    <lineage>
        <taxon>Eukaryota</taxon>
        <taxon>Fungi</taxon>
        <taxon>Fungi incertae sedis</taxon>
        <taxon>Mucoromycota</taxon>
        <taxon>Glomeromycotina</taxon>
        <taxon>Glomeromycetes</taxon>
        <taxon>Glomerales</taxon>
        <taxon>Glomeraceae</taxon>
        <taxon>Rhizophagus</taxon>
    </lineage>
</organism>
<dbReference type="OrthoDB" id="2432905at2759"/>
<protein>
    <recommendedName>
        <fullName evidence="7">HAT C-terminal dimerisation domain-containing protein</fullName>
    </recommendedName>
</protein>
<comment type="caution">
    <text evidence="8">The sequence shown here is derived from an EMBL/GenBank/DDBJ whole genome shotgun (WGS) entry which is preliminary data.</text>
</comment>
<comment type="subcellular location">
    <subcellularLocation>
        <location evidence="1">Nucleus</location>
    </subcellularLocation>
</comment>
<dbReference type="InterPro" id="IPR008906">
    <property type="entry name" value="HATC_C_dom"/>
</dbReference>
<evidence type="ECO:0000256" key="3">
    <source>
        <dbReference type="ARBA" id="ARBA00022771"/>
    </source>
</evidence>
<name>A0A915YUL4_9GLOM</name>
<sequence>MACNNKKWKEIINNEYEFNNNAAESSAAAAQRQNTDQSPAKKAKIKQNTKSRTSWVWNYFEINNDNAETHKHTLTKNSPAPSENKGKLKQVKITTMVKSANPGAYSNKVQARYHQEVLDYILEDIQPISCVKKSGFNKLLNFFDSCVTLPSDHKIHEMLAKSYNYTYRELHDLIKKEAKSVALTADCWSSRSRHPYIGATATCEKVKVKMEKYFCDWNLEPKFITITCDNGSNMVGAIDVMSNATRIPCVAHTLQLAVGKCLKPCLKLIARVNALIHFFSGSPKQTQRLEKAQKGIGKAQKVLKVKTDVVTRWNSTFYAWERLLKLRLAIATVKNQLDVSSLSTDIDDRRRLNSIMLTNEEWSFMKSLLNILQPVEEVTRKLSGSNYVTLNDLENINYNNEDTVFEALWNESDDEDDFEVEYEFYTDTNGRRRKKKKPIDISSPFDPAGVEIKVRKILYKAIKHYWSVREDIGLMASLLDPRWKNLSFATQEEIKRVHELDEFVQEDSDDCTIDSEFNDTLEEHDDEWGSNESDHYEEEDENVEEEKNKEEEEVVNEYRNLDTNPFEWWKNHKMEFPVIAHLARKYLIIPATSVPSERRNKQVINIHLPDGY</sequence>
<evidence type="ECO:0000259" key="7">
    <source>
        <dbReference type="Pfam" id="PF05699"/>
    </source>
</evidence>
<evidence type="ECO:0000256" key="1">
    <source>
        <dbReference type="ARBA" id="ARBA00004123"/>
    </source>
</evidence>
<keyword evidence="4" id="KW-0862">Zinc</keyword>
<dbReference type="Proteomes" id="UP000684084">
    <property type="component" value="Unassembled WGS sequence"/>
</dbReference>
<dbReference type="VEuPathDB" id="FungiDB:RhiirFUN_024320"/>
<feature type="region of interest" description="Disordered" evidence="6">
    <location>
        <begin position="522"/>
        <end position="552"/>
    </location>
</feature>
<dbReference type="VEuPathDB" id="FungiDB:RhiirFUN_024321"/>
<feature type="region of interest" description="Disordered" evidence="6">
    <location>
        <begin position="23"/>
        <end position="47"/>
    </location>
</feature>
<dbReference type="Pfam" id="PF05699">
    <property type="entry name" value="Dimer_Tnp_hAT"/>
    <property type="match status" value="1"/>
</dbReference>
<dbReference type="InterPro" id="IPR052035">
    <property type="entry name" value="ZnF_BED_domain_contain"/>
</dbReference>
<feature type="domain" description="HAT C-terminal dimerisation" evidence="7">
    <location>
        <begin position="551"/>
        <end position="602"/>
    </location>
</feature>
<dbReference type="AlphaFoldDB" id="A0A915YUL4"/>
<proteinExistence type="predicted"/>
<evidence type="ECO:0000256" key="6">
    <source>
        <dbReference type="SAM" id="MobiDB-lite"/>
    </source>
</evidence>
<accession>A0A915YUL4</accession>
<reference evidence="8" key="1">
    <citation type="submission" date="2020-05" db="EMBL/GenBank/DDBJ databases">
        <authorList>
            <person name="Rincon C."/>
            <person name="Sanders R I."/>
            <person name="Robbins C."/>
            <person name="Chaturvedi A."/>
        </authorList>
    </citation>
    <scope>NUCLEOTIDE SEQUENCE</scope>
    <source>
        <strain evidence="8">CHB12</strain>
    </source>
</reference>
<evidence type="ECO:0000256" key="2">
    <source>
        <dbReference type="ARBA" id="ARBA00022723"/>
    </source>
</evidence>
<evidence type="ECO:0000313" key="8">
    <source>
        <dbReference type="EMBL" id="CAB5344142.1"/>
    </source>
</evidence>
<feature type="compositionally biased region" description="Acidic residues" evidence="6">
    <location>
        <begin position="522"/>
        <end position="544"/>
    </location>
</feature>
<evidence type="ECO:0000256" key="4">
    <source>
        <dbReference type="ARBA" id="ARBA00022833"/>
    </source>
</evidence>
<dbReference type="EMBL" id="CAGKOT010000005">
    <property type="protein sequence ID" value="CAB5344142.1"/>
    <property type="molecule type" value="Genomic_DNA"/>
</dbReference>
<keyword evidence="5" id="KW-0539">Nucleus</keyword>